<evidence type="ECO:0000313" key="2">
    <source>
        <dbReference type="EMBL" id="CEM43583.1"/>
    </source>
</evidence>
<feature type="region of interest" description="Disordered" evidence="1">
    <location>
        <begin position="1"/>
        <end position="26"/>
    </location>
</feature>
<dbReference type="AlphaFoldDB" id="A0A0G4HHG0"/>
<accession>A0A0G4HHG0</accession>
<dbReference type="VEuPathDB" id="CryptoDB:Cvel_27661"/>
<gene>
    <name evidence="2" type="ORF">Cvel_27661</name>
</gene>
<protein>
    <submittedName>
        <fullName evidence="2">Uncharacterized protein</fullName>
    </submittedName>
</protein>
<sequence>MGREGIGKEEVARGTQASPQNPGRKGQILEMPWVATEIWIETSFEWSACVEEVEVHSYTRPSCGCSPHIEDTDSVSPCSPTSSVESIGIGVEVFSKVTPQRHTIPWELVLWDQSPDSDQTGALATNGFESVNWPA</sequence>
<dbReference type="PhylomeDB" id="A0A0G4HHG0"/>
<name>A0A0G4HHG0_9ALVE</name>
<reference evidence="2" key="1">
    <citation type="submission" date="2014-11" db="EMBL/GenBank/DDBJ databases">
        <authorList>
            <person name="Otto D Thomas"/>
            <person name="Naeem Raeece"/>
        </authorList>
    </citation>
    <scope>NUCLEOTIDE SEQUENCE</scope>
</reference>
<feature type="compositionally biased region" description="Basic and acidic residues" evidence="1">
    <location>
        <begin position="1"/>
        <end position="12"/>
    </location>
</feature>
<proteinExistence type="predicted"/>
<dbReference type="EMBL" id="CDMZ01002719">
    <property type="protein sequence ID" value="CEM43583.1"/>
    <property type="molecule type" value="Genomic_DNA"/>
</dbReference>
<organism evidence="2">
    <name type="scientific">Chromera velia CCMP2878</name>
    <dbReference type="NCBI Taxonomy" id="1169474"/>
    <lineage>
        <taxon>Eukaryota</taxon>
        <taxon>Sar</taxon>
        <taxon>Alveolata</taxon>
        <taxon>Colpodellida</taxon>
        <taxon>Chromeraceae</taxon>
        <taxon>Chromera</taxon>
    </lineage>
</organism>
<evidence type="ECO:0000256" key="1">
    <source>
        <dbReference type="SAM" id="MobiDB-lite"/>
    </source>
</evidence>